<reference evidence="2 3" key="1">
    <citation type="submission" date="2019-03" db="EMBL/GenBank/DDBJ databases">
        <authorList>
            <person name="Gaulin E."/>
            <person name="Dumas B."/>
        </authorList>
    </citation>
    <scope>NUCLEOTIDE SEQUENCE [LARGE SCALE GENOMIC DNA]</scope>
    <source>
        <strain evidence="2">CBS 568.67</strain>
    </source>
</reference>
<protein>
    <submittedName>
        <fullName evidence="2">Aste57867_17533 protein</fullName>
    </submittedName>
</protein>
<proteinExistence type="predicted"/>
<name>A0A485L839_9STRA</name>
<gene>
    <name evidence="2" type="primary">Aste57867_17533</name>
    <name evidence="1" type="ORF">As57867_017473</name>
    <name evidence="2" type="ORF">ASTE57867_17533</name>
</gene>
<reference evidence="1" key="2">
    <citation type="submission" date="2019-06" db="EMBL/GenBank/DDBJ databases">
        <title>Genomics analysis of Aphanomyces spp. identifies a new class of oomycete effector associated with host adaptation.</title>
        <authorList>
            <person name="Gaulin E."/>
        </authorList>
    </citation>
    <scope>NUCLEOTIDE SEQUENCE</scope>
    <source>
        <strain evidence="1">CBS 578.67</strain>
    </source>
</reference>
<dbReference type="AlphaFoldDB" id="A0A485L839"/>
<keyword evidence="3" id="KW-1185">Reference proteome</keyword>
<dbReference type="EMBL" id="CAADRA010006205">
    <property type="protein sequence ID" value="VFT94286.1"/>
    <property type="molecule type" value="Genomic_DNA"/>
</dbReference>
<dbReference type="EMBL" id="VJMH01006184">
    <property type="protein sequence ID" value="KAF0691185.1"/>
    <property type="molecule type" value="Genomic_DNA"/>
</dbReference>
<evidence type="ECO:0000313" key="3">
    <source>
        <dbReference type="Proteomes" id="UP000332933"/>
    </source>
</evidence>
<organism evidence="2 3">
    <name type="scientific">Aphanomyces stellatus</name>
    <dbReference type="NCBI Taxonomy" id="120398"/>
    <lineage>
        <taxon>Eukaryota</taxon>
        <taxon>Sar</taxon>
        <taxon>Stramenopiles</taxon>
        <taxon>Oomycota</taxon>
        <taxon>Saprolegniomycetes</taxon>
        <taxon>Saprolegniales</taxon>
        <taxon>Verrucalvaceae</taxon>
        <taxon>Aphanomyces</taxon>
    </lineage>
</organism>
<evidence type="ECO:0000313" key="1">
    <source>
        <dbReference type="EMBL" id="KAF0691185.1"/>
    </source>
</evidence>
<evidence type="ECO:0000313" key="2">
    <source>
        <dbReference type="EMBL" id="VFT94286.1"/>
    </source>
</evidence>
<dbReference type="Proteomes" id="UP000332933">
    <property type="component" value="Unassembled WGS sequence"/>
</dbReference>
<sequence length="119" mass="13441">MHILKREMSILLSQDVLAVITSYQPGGMYEDMVVFAHLLRSNLGSLDKKWAHIRDVLSPWLAAHADFCRLPKHVASSQDLASVVMYHAIKSSDDALLVFFTTMFDRELFAGTFIRGGRD</sequence>
<accession>A0A485L839</accession>